<sequence length="189" mass="21642">MVLALASLRMDGAKAVVYKEINPANIRLRIREESDIINVTWKNPNRNINDQCYESNLQYKSQCDLDWLPFAKGSGRNYTFRVRMKIRRLLLPKVPDPKHMYEDLLKIDQSQLEKTFQDRSVECVTLKIEIVHPEKEEEGEEEGEEQSEPPAEAGHAEPTALTRDTTAGKPTCPSNSPAHALGRNGYVYW</sequence>
<feature type="compositionally biased region" description="Acidic residues" evidence="1">
    <location>
        <begin position="136"/>
        <end position="147"/>
    </location>
</feature>
<evidence type="ECO:0000313" key="2">
    <source>
        <dbReference type="EMBL" id="KAG5833319.1"/>
    </source>
</evidence>
<comment type="caution">
    <text evidence="2">The sequence shown here is derived from an EMBL/GenBank/DDBJ whole genome shotgun (WGS) entry which is preliminary data.</text>
</comment>
<gene>
    <name evidence="2" type="ORF">ANANG_G00274680</name>
</gene>
<accession>A0A9D3LPM4</accession>
<proteinExistence type="predicted"/>
<feature type="region of interest" description="Disordered" evidence="1">
    <location>
        <begin position="131"/>
        <end position="189"/>
    </location>
</feature>
<dbReference type="AlphaFoldDB" id="A0A9D3LPM4"/>
<keyword evidence="3" id="KW-1185">Reference proteome</keyword>
<evidence type="ECO:0000256" key="1">
    <source>
        <dbReference type="SAM" id="MobiDB-lite"/>
    </source>
</evidence>
<reference evidence="2" key="1">
    <citation type="submission" date="2021-01" db="EMBL/GenBank/DDBJ databases">
        <title>A chromosome-scale assembly of European eel, Anguilla anguilla.</title>
        <authorList>
            <person name="Henkel C."/>
            <person name="Jong-Raadsen S.A."/>
            <person name="Dufour S."/>
            <person name="Weltzien F.-A."/>
            <person name="Palstra A.P."/>
            <person name="Pelster B."/>
            <person name="Spaink H.P."/>
            <person name="Van Den Thillart G.E."/>
            <person name="Jansen H."/>
            <person name="Zahm M."/>
            <person name="Klopp C."/>
            <person name="Cedric C."/>
            <person name="Louis A."/>
            <person name="Berthelot C."/>
            <person name="Parey E."/>
            <person name="Roest Crollius H."/>
            <person name="Montfort J."/>
            <person name="Robinson-Rechavi M."/>
            <person name="Bucao C."/>
            <person name="Bouchez O."/>
            <person name="Gislard M."/>
            <person name="Lluch J."/>
            <person name="Milhes M."/>
            <person name="Lampietro C."/>
            <person name="Lopez Roques C."/>
            <person name="Donnadieu C."/>
            <person name="Braasch I."/>
            <person name="Desvignes T."/>
            <person name="Postlethwait J."/>
            <person name="Bobe J."/>
            <person name="Guiguen Y."/>
            <person name="Dirks R."/>
        </authorList>
    </citation>
    <scope>NUCLEOTIDE SEQUENCE</scope>
    <source>
        <strain evidence="2">Tag_6206</strain>
        <tissue evidence="2">Liver</tissue>
    </source>
</reference>
<dbReference type="Proteomes" id="UP001044222">
    <property type="component" value="Chromosome 16"/>
</dbReference>
<name>A0A9D3LPM4_ANGAN</name>
<dbReference type="EMBL" id="JAFIRN010000016">
    <property type="protein sequence ID" value="KAG5833319.1"/>
    <property type="molecule type" value="Genomic_DNA"/>
</dbReference>
<organism evidence="2 3">
    <name type="scientific">Anguilla anguilla</name>
    <name type="common">European freshwater eel</name>
    <name type="synonym">Muraena anguilla</name>
    <dbReference type="NCBI Taxonomy" id="7936"/>
    <lineage>
        <taxon>Eukaryota</taxon>
        <taxon>Metazoa</taxon>
        <taxon>Chordata</taxon>
        <taxon>Craniata</taxon>
        <taxon>Vertebrata</taxon>
        <taxon>Euteleostomi</taxon>
        <taxon>Actinopterygii</taxon>
        <taxon>Neopterygii</taxon>
        <taxon>Teleostei</taxon>
        <taxon>Anguilliformes</taxon>
        <taxon>Anguillidae</taxon>
        <taxon>Anguilla</taxon>
    </lineage>
</organism>
<evidence type="ECO:0000313" key="3">
    <source>
        <dbReference type="Proteomes" id="UP001044222"/>
    </source>
</evidence>
<protein>
    <submittedName>
        <fullName evidence="2">Uncharacterized protein</fullName>
    </submittedName>
</protein>